<gene>
    <name evidence="9" type="ORF">BOVATA_033420</name>
</gene>
<evidence type="ECO:0000256" key="5">
    <source>
        <dbReference type="ARBA" id="ARBA00030563"/>
    </source>
</evidence>
<feature type="compositionally biased region" description="Low complexity" evidence="6">
    <location>
        <begin position="64"/>
        <end position="79"/>
    </location>
</feature>
<evidence type="ECO:0000313" key="9">
    <source>
        <dbReference type="EMBL" id="GBE61849.1"/>
    </source>
</evidence>
<dbReference type="InterPro" id="IPR044136">
    <property type="entry name" value="Lys-tRNA-ligase_II_N"/>
</dbReference>
<dbReference type="Gene3D" id="2.40.50.140">
    <property type="entry name" value="Nucleic acid-binding proteins"/>
    <property type="match status" value="1"/>
</dbReference>
<evidence type="ECO:0000256" key="7">
    <source>
        <dbReference type="SAM" id="SignalP"/>
    </source>
</evidence>
<evidence type="ECO:0000256" key="4">
    <source>
        <dbReference type="ARBA" id="ARBA00023146"/>
    </source>
</evidence>
<reference evidence="9 10" key="1">
    <citation type="journal article" date="2017" name="BMC Genomics">
        <title>Whole-genome assembly of Babesia ovata and comparative genomics between closely related pathogens.</title>
        <authorList>
            <person name="Yamagishi J."/>
            <person name="Asada M."/>
            <person name="Hakimi H."/>
            <person name="Tanaka T.Q."/>
            <person name="Sugimoto C."/>
            <person name="Kawazu S."/>
        </authorList>
    </citation>
    <scope>NUCLEOTIDE SEQUENCE [LARGE SCALE GENOMIC DNA]</scope>
    <source>
        <strain evidence="9 10">Miyake</strain>
    </source>
</reference>
<dbReference type="GO" id="GO:0006430">
    <property type="term" value="P:lysyl-tRNA aminoacylation"/>
    <property type="evidence" value="ECO:0007669"/>
    <property type="project" value="InterPro"/>
</dbReference>
<dbReference type="Pfam" id="PF00152">
    <property type="entry name" value="tRNA-synt_2"/>
    <property type="match status" value="1"/>
</dbReference>
<evidence type="ECO:0000256" key="3">
    <source>
        <dbReference type="ARBA" id="ARBA00022840"/>
    </source>
</evidence>
<dbReference type="GO" id="GO:0000049">
    <property type="term" value="F:tRNA binding"/>
    <property type="evidence" value="ECO:0007669"/>
    <property type="project" value="TreeGrafter"/>
</dbReference>
<keyword evidence="7" id="KW-0732">Signal</keyword>
<keyword evidence="10" id="KW-1185">Reference proteome</keyword>
<dbReference type="InterPro" id="IPR006195">
    <property type="entry name" value="aa-tRNA-synth_II"/>
</dbReference>
<dbReference type="InterPro" id="IPR004365">
    <property type="entry name" value="NA-bd_OB_tRNA"/>
</dbReference>
<dbReference type="CDD" id="cd04322">
    <property type="entry name" value="LysRS_N"/>
    <property type="match status" value="1"/>
</dbReference>
<dbReference type="PANTHER" id="PTHR42918">
    <property type="entry name" value="LYSYL-TRNA SYNTHETASE"/>
    <property type="match status" value="1"/>
</dbReference>
<dbReference type="GO" id="GO:0005524">
    <property type="term" value="F:ATP binding"/>
    <property type="evidence" value="ECO:0007669"/>
    <property type="project" value="UniProtKB-KW"/>
</dbReference>
<keyword evidence="3" id="KW-0067">ATP-binding</keyword>
<evidence type="ECO:0000256" key="6">
    <source>
        <dbReference type="SAM" id="MobiDB-lite"/>
    </source>
</evidence>
<dbReference type="GeneID" id="39875619"/>
<dbReference type="SUPFAM" id="SSF55681">
    <property type="entry name" value="Class II aaRS and biotin synthetases"/>
    <property type="match status" value="1"/>
</dbReference>
<dbReference type="PRINTS" id="PR00982">
    <property type="entry name" value="TRNASYNTHLYS"/>
</dbReference>
<sequence>MVAAALALQLVSCVACLSVCGYRSSRKGVSAAFTAKSVICGPFTPCDASKRLDHARSSSTQLYASASVSPAPSASAEHAVPPPDGSADDDGDYDAEALADAFTHGASAPMLRQISSRLTKMHVVKHDLRVDPYPEVSEESASTVVDVGRIATAHGNLREGEELESTKYRVRGRIKSIRFDGLFVVIEDVNGDGLQVMFRRNQDIAVGGAPFNATRVGDILDIGDIILIEGHPKRTTTGEMTLVAHSMEVLAKCLLPMPDGFHGLRDVDTRQRLRHLDIMTCQDSKHILLQRSQMVWLLRQFLHDRGYIEVETPILYHGYSGAQATPFVTRSEALDQKLYLRIAPELFLKRLVTGGLADRVFEIGKCFRNEGTSTHHSPEFTMLELYQQMGDVGDMIRLTEEIVATIATGLRVAVPKFTTKSMSELIEEHVGIKVEECSKEQLRNALVERGVNGSELHDTTWGGLVCDLFKHAVEDKIRDPTHVIALPADSSPLAAVDSDGVHGRVFESYLGGLEFAHGCTEECDPVKLLRKLDRCREEGLSNSRDTEFLNAMAYGMPPTAGLGIGIDRLLMALTGAGSIKQTQTFPLLKNVE</sequence>
<dbReference type="InterPro" id="IPR012340">
    <property type="entry name" value="NA-bd_OB-fold"/>
</dbReference>
<feature type="region of interest" description="Disordered" evidence="6">
    <location>
        <begin position="63"/>
        <end position="92"/>
    </location>
</feature>
<keyword evidence="1" id="KW-0436">Ligase</keyword>
<feature type="domain" description="Aminoacyl-transfer RNA synthetases class-II family profile" evidence="8">
    <location>
        <begin position="298"/>
        <end position="586"/>
    </location>
</feature>
<evidence type="ECO:0000313" key="10">
    <source>
        <dbReference type="Proteomes" id="UP000236319"/>
    </source>
</evidence>
<dbReference type="PROSITE" id="PS50862">
    <property type="entry name" value="AA_TRNA_LIGASE_II"/>
    <property type="match status" value="1"/>
</dbReference>
<dbReference type="VEuPathDB" id="PiroplasmaDB:BOVATA_033420"/>
<keyword evidence="4 9" id="KW-0030">Aminoacyl-tRNA synthetase</keyword>
<dbReference type="GO" id="GO:0004824">
    <property type="term" value="F:lysine-tRNA ligase activity"/>
    <property type="evidence" value="ECO:0007669"/>
    <property type="project" value="InterPro"/>
</dbReference>
<dbReference type="GO" id="GO:0005829">
    <property type="term" value="C:cytosol"/>
    <property type="evidence" value="ECO:0007669"/>
    <property type="project" value="TreeGrafter"/>
</dbReference>
<dbReference type="InterPro" id="IPR045864">
    <property type="entry name" value="aa-tRNA-synth_II/BPL/LPL"/>
</dbReference>
<name>A0A2H6KFW4_9APIC</name>
<dbReference type="PANTHER" id="PTHR42918:SF15">
    <property type="entry name" value="LYSINE--TRNA LIGASE, CHLOROPLASTIC_MITOCHONDRIAL"/>
    <property type="match status" value="1"/>
</dbReference>
<dbReference type="OrthoDB" id="21243at2759"/>
<dbReference type="AlphaFoldDB" id="A0A2H6KFW4"/>
<organism evidence="9 10">
    <name type="scientific">Babesia ovata</name>
    <dbReference type="NCBI Taxonomy" id="189622"/>
    <lineage>
        <taxon>Eukaryota</taxon>
        <taxon>Sar</taxon>
        <taxon>Alveolata</taxon>
        <taxon>Apicomplexa</taxon>
        <taxon>Aconoidasida</taxon>
        <taxon>Piroplasmida</taxon>
        <taxon>Babesiidae</taxon>
        <taxon>Babesia</taxon>
    </lineage>
</organism>
<dbReference type="SUPFAM" id="SSF50249">
    <property type="entry name" value="Nucleic acid-binding proteins"/>
    <property type="match status" value="1"/>
</dbReference>
<evidence type="ECO:0000256" key="2">
    <source>
        <dbReference type="ARBA" id="ARBA00022741"/>
    </source>
</evidence>
<dbReference type="Pfam" id="PF01336">
    <property type="entry name" value="tRNA_anti-codon"/>
    <property type="match status" value="1"/>
</dbReference>
<comment type="caution">
    <text evidence="9">The sequence shown here is derived from an EMBL/GenBank/DDBJ whole genome shotgun (WGS) entry which is preliminary data.</text>
</comment>
<feature type="chain" id="PRO_5014114951" description="Lysyl-tRNA synthetase" evidence="7">
    <location>
        <begin position="17"/>
        <end position="592"/>
    </location>
</feature>
<protein>
    <recommendedName>
        <fullName evidence="5">Lysyl-tRNA synthetase</fullName>
    </recommendedName>
</protein>
<evidence type="ECO:0000256" key="1">
    <source>
        <dbReference type="ARBA" id="ARBA00022598"/>
    </source>
</evidence>
<proteinExistence type="predicted"/>
<feature type="signal peptide" evidence="7">
    <location>
        <begin position="1"/>
        <end position="16"/>
    </location>
</feature>
<dbReference type="EMBL" id="BDSA01000003">
    <property type="protein sequence ID" value="GBE61849.1"/>
    <property type="molecule type" value="Genomic_DNA"/>
</dbReference>
<dbReference type="InterPro" id="IPR004364">
    <property type="entry name" value="Aa-tRNA-synt_II"/>
</dbReference>
<dbReference type="InterPro" id="IPR018149">
    <property type="entry name" value="Lys-tRNA-synth_II_C"/>
</dbReference>
<dbReference type="Proteomes" id="UP000236319">
    <property type="component" value="Unassembled WGS sequence"/>
</dbReference>
<evidence type="ECO:0000259" key="8">
    <source>
        <dbReference type="PROSITE" id="PS50862"/>
    </source>
</evidence>
<accession>A0A2H6KFW4</accession>
<dbReference type="RefSeq" id="XP_028868092.1">
    <property type="nucleotide sequence ID" value="XM_029012259.1"/>
</dbReference>
<dbReference type="Gene3D" id="3.30.930.10">
    <property type="entry name" value="Bira Bifunctional Protein, Domain 2"/>
    <property type="match status" value="1"/>
</dbReference>
<keyword evidence="2" id="KW-0547">Nucleotide-binding</keyword>